<dbReference type="Gene3D" id="1.10.3720.10">
    <property type="entry name" value="MetI-like"/>
    <property type="match status" value="1"/>
</dbReference>
<feature type="domain" description="ABC transmembrane type-1" evidence="8">
    <location>
        <begin position="118"/>
        <end position="308"/>
    </location>
</feature>
<evidence type="ECO:0000313" key="11">
    <source>
        <dbReference type="EMBL" id="OYR75905.1"/>
    </source>
</evidence>
<evidence type="ECO:0000256" key="4">
    <source>
        <dbReference type="ARBA" id="ARBA00022692"/>
    </source>
</evidence>
<evidence type="ECO:0000256" key="5">
    <source>
        <dbReference type="ARBA" id="ARBA00022989"/>
    </source>
</evidence>
<evidence type="ECO:0000256" key="3">
    <source>
        <dbReference type="ARBA" id="ARBA00022475"/>
    </source>
</evidence>
<reference evidence="12 13" key="1">
    <citation type="journal article" date="2014" name="Front. Microbiol.">
        <title>Population and genomic analysis of the genus Halorubrum.</title>
        <authorList>
            <person name="Fullmer M.S."/>
            <person name="Soucy S.M."/>
            <person name="Swithers K.S."/>
            <person name="Makkay A.M."/>
            <person name="Wheeler R."/>
            <person name="Ventosa A."/>
            <person name="Gogarten J.P."/>
            <person name="Papke R.T."/>
        </authorList>
    </citation>
    <scope>NUCLEOTIDE SEQUENCE [LARGE SCALE GENOMIC DNA]</scope>
    <source>
        <strain evidence="11 14">Ec15</strain>
        <strain evidence="10 12">Ga2p</strain>
        <strain evidence="9 13">Ga36</strain>
    </source>
</reference>
<feature type="transmembrane region" description="Helical" evidence="7">
    <location>
        <begin position="44"/>
        <end position="66"/>
    </location>
</feature>
<dbReference type="EMBL" id="NHPA01000046">
    <property type="protein sequence ID" value="OYR67057.1"/>
    <property type="molecule type" value="Genomic_DNA"/>
</dbReference>
<organism evidence="11 14">
    <name type="scientific">Halorubrum ezzemoulense</name>
    <name type="common">Halorubrum chaoviator</name>
    <dbReference type="NCBI Taxonomy" id="337243"/>
    <lineage>
        <taxon>Archaea</taxon>
        <taxon>Methanobacteriati</taxon>
        <taxon>Methanobacteriota</taxon>
        <taxon>Stenosarchaea group</taxon>
        <taxon>Halobacteria</taxon>
        <taxon>Halobacteriales</taxon>
        <taxon>Haloferacaceae</taxon>
        <taxon>Halorubrum</taxon>
    </lineage>
</organism>
<evidence type="ECO:0000313" key="14">
    <source>
        <dbReference type="Proteomes" id="UP000216925"/>
    </source>
</evidence>
<evidence type="ECO:0000256" key="1">
    <source>
        <dbReference type="ARBA" id="ARBA00004651"/>
    </source>
</evidence>
<protein>
    <submittedName>
        <fullName evidence="11">Peptide ABC transporter permease</fullName>
    </submittedName>
</protein>
<comment type="caution">
    <text evidence="11">The sequence shown here is derived from an EMBL/GenBank/DDBJ whole genome shotgun (WGS) entry which is preliminary data.</text>
</comment>
<evidence type="ECO:0000256" key="7">
    <source>
        <dbReference type="RuleBase" id="RU363032"/>
    </source>
</evidence>
<dbReference type="EMBL" id="NHPD01000005">
    <property type="protein sequence ID" value="OYR75905.1"/>
    <property type="molecule type" value="Genomic_DNA"/>
</dbReference>
<dbReference type="InterPro" id="IPR000515">
    <property type="entry name" value="MetI-like"/>
</dbReference>
<evidence type="ECO:0000256" key="6">
    <source>
        <dbReference type="ARBA" id="ARBA00023136"/>
    </source>
</evidence>
<evidence type="ECO:0000313" key="13">
    <source>
        <dbReference type="Proteomes" id="UP000215731"/>
    </source>
</evidence>
<name>A0A256K497_HALEZ</name>
<evidence type="ECO:0000313" key="9">
    <source>
        <dbReference type="EMBL" id="OYR64877.1"/>
    </source>
</evidence>
<comment type="similarity">
    <text evidence="7">Belongs to the binding-protein-dependent transport system permease family.</text>
</comment>
<dbReference type="Pfam" id="PF00528">
    <property type="entry name" value="BPD_transp_1"/>
    <property type="match status" value="1"/>
</dbReference>
<feature type="transmembrane region" description="Helical" evidence="7">
    <location>
        <begin position="286"/>
        <end position="307"/>
    </location>
</feature>
<gene>
    <name evidence="11" type="ORF">DJ76_00650</name>
    <name evidence="10" type="ORF">DJ79_09765</name>
    <name evidence="9" type="ORF">DJ80_03505</name>
</gene>
<dbReference type="Proteomes" id="UP000215731">
    <property type="component" value="Unassembled WGS sequence"/>
</dbReference>
<evidence type="ECO:0000313" key="10">
    <source>
        <dbReference type="EMBL" id="OYR67057.1"/>
    </source>
</evidence>
<dbReference type="EMBL" id="NHOZ01000034">
    <property type="protein sequence ID" value="OYR64877.1"/>
    <property type="molecule type" value="Genomic_DNA"/>
</dbReference>
<keyword evidence="6 7" id="KW-0472">Membrane</keyword>
<dbReference type="InterPro" id="IPR035906">
    <property type="entry name" value="MetI-like_sf"/>
</dbReference>
<comment type="subcellular location">
    <subcellularLocation>
        <location evidence="1 7">Cell membrane</location>
        <topology evidence="1 7">Multi-pass membrane protein</topology>
    </subcellularLocation>
</comment>
<dbReference type="Proteomes" id="UP000216925">
    <property type="component" value="Unassembled WGS sequence"/>
</dbReference>
<dbReference type="InterPro" id="IPR050366">
    <property type="entry name" value="BP-dependent_transpt_permease"/>
</dbReference>
<feature type="transmembrane region" description="Helical" evidence="7">
    <location>
        <begin position="124"/>
        <end position="146"/>
    </location>
</feature>
<proteinExistence type="inferred from homology"/>
<feature type="transmembrane region" description="Helical" evidence="7">
    <location>
        <begin position="240"/>
        <end position="265"/>
    </location>
</feature>
<evidence type="ECO:0000256" key="2">
    <source>
        <dbReference type="ARBA" id="ARBA00022448"/>
    </source>
</evidence>
<keyword evidence="4 7" id="KW-0812">Transmembrane</keyword>
<dbReference type="SUPFAM" id="SSF161098">
    <property type="entry name" value="MetI-like"/>
    <property type="match status" value="1"/>
</dbReference>
<dbReference type="InterPro" id="IPR025966">
    <property type="entry name" value="OppC_N"/>
</dbReference>
<dbReference type="Proteomes" id="UP000215607">
    <property type="component" value="Unassembled WGS sequence"/>
</dbReference>
<accession>A0A256K497</accession>
<reference evidence="11" key="2">
    <citation type="submission" date="2017-05" db="EMBL/GenBank/DDBJ databases">
        <authorList>
            <person name="Song R."/>
            <person name="Chenine A.L."/>
            <person name="Ruprecht R.M."/>
        </authorList>
    </citation>
    <scope>NUCLEOTIDE SEQUENCE</scope>
    <source>
        <strain evidence="11">Ec15</strain>
        <strain evidence="10">Ga2p</strain>
        <strain evidence="9">Ga36</strain>
    </source>
</reference>
<dbReference type="RefSeq" id="WP_094494247.1">
    <property type="nucleotide sequence ID" value="NZ_NHOZ01000034.1"/>
</dbReference>
<evidence type="ECO:0000313" key="12">
    <source>
        <dbReference type="Proteomes" id="UP000215607"/>
    </source>
</evidence>
<dbReference type="CDD" id="cd06261">
    <property type="entry name" value="TM_PBP2"/>
    <property type="match status" value="1"/>
</dbReference>
<keyword evidence="3" id="KW-1003">Cell membrane</keyword>
<dbReference type="Pfam" id="PF12911">
    <property type="entry name" value="OppC_N"/>
    <property type="match status" value="1"/>
</dbReference>
<keyword evidence="2 7" id="KW-0813">Transport</keyword>
<dbReference type="PANTHER" id="PTHR43386">
    <property type="entry name" value="OLIGOPEPTIDE TRANSPORT SYSTEM PERMEASE PROTEIN APPC"/>
    <property type="match status" value="1"/>
</dbReference>
<dbReference type="GO" id="GO:0005886">
    <property type="term" value="C:plasma membrane"/>
    <property type="evidence" value="ECO:0007669"/>
    <property type="project" value="UniProtKB-SubCell"/>
</dbReference>
<dbReference type="PANTHER" id="PTHR43386:SF1">
    <property type="entry name" value="D,D-DIPEPTIDE TRANSPORT SYSTEM PERMEASE PROTEIN DDPC-RELATED"/>
    <property type="match status" value="1"/>
</dbReference>
<evidence type="ECO:0000259" key="8">
    <source>
        <dbReference type="PROSITE" id="PS50928"/>
    </source>
</evidence>
<keyword evidence="5 7" id="KW-1133">Transmembrane helix</keyword>
<feature type="transmembrane region" description="Helical" evidence="7">
    <location>
        <begin position="167"/>
        <end position="194"/>
    </location>
</feature>
<sequence>MSDDAIVSEYVDESDLPYEIESDSVETPRTTWERIWHGLRSDKLALLGALIVLGFVLVAVFAPLVAPLDPDQTYEFMKPPLSSSVGNFDSDPATERAFHLLGTDAYGHDILSQIVYGSRVSLTVAFGTIAIAFTAGTTIGLLAGYYRGIVDTLLMRYIDFQWAFPELILAVGLIAFTGGTGLWNVVIAIGIAFIDDFARLVRGEVLSLRQEEYVTAAKSVGETDRRIMSREILPNAVAPIIVQATFMIPLAILAEASLSFLGLGLNPTTPTWGILISAGRNYLQQAWWISVMPGLAIMITVLGFNMFGDGLRDVFDISDTEVDRR</sequence>
<dbReference type="PROSITE" id="PS50928">
    <property type="entry name" value="ABC_TM1"/>
    <property type="match status" value="1"/>
</dbReference>
<dbReference type="GO" id="GO:0055085">
    <property type="term" value="P:transmembrane transport"/>
    <property type="evidence" value="ECO:0007669"/>
    <property type="project" value="InterPro"/>
</dbReference>
<dbReference type="AlphaFoldDB" id="A0A256K497"/>